<name>A0A1H7H9G0_9FIRM</name>
<proteinExistence type="predicted"/>
<evidence type="ECO:0000313" key="3">
    <source>
        <dbReference type="Proteomes" id="UP000182321"/>
    </source>
</evidence>
<feature type="transmembrane region" description="Helical" evidence="1">
    <location>
        <begin position="12"/>
        <end position="33"/>
    </location>
</feature>
<keyword evidence="3" id="KW-1185">Reference proteome</keyword>
<evidence type="ECO:0000313" key="2">
    <source>
        <dbReference type="EMBL" id="SEK47026.1"/>
    </source>
</evidence>
<sequence length="250" mass="27533">MAETQQKKGSKKFIIIAILVVIAAAAGAAFYFLNAPKTMDINDYVSVQFTGYDSMGTATVTFDNEEFLYDFAQNAKLDAKIQREADKQRLEDPLDIFKEGSFADLDLQSRITYELNASTDLSNGDDVVLSWSIDEDYITKHYGIKLVSDAQELSVVGLADVVTFNPFDDLKVTFSGNDGEGVCELEITSDDDIYEGITFRADVTTGLSNGDKVTVTYGPNFGKDLQTYCAQNFGLIPDPVTMEYKVSGLK</sequence>
<keyword evidence="1" id="KW-0812">Transmembrane</keyword>
<dbReference type="Proteomes" id="UP000182321">
    <property type="component" value="Unassembled WGS sequence"/>
</dbReference>
<evidence type="ECO:0000256" key="1">
    <source>
        <dbReference type="SAM" id="Phobius"/>
    </source>
</evidence>
<organism evidence="2 3">
    <name type="scientific">Pseudobutyrivibrio ruminis</name>
    <dbReference type="NCBI Taxonomy" id="46206"/>
    <lineage>
        <taxon>Bacteria</taxon>
        <taxon>Bacillati</taxon>
        <taxon>Bacillota</taxon>
        <taxon>Clostridia</taxon>
        <taxon>Lachnospirales</taxon>
        <taxon>Lachnospiraceae</taxon>
        <taxon>Pseudobutyrivibrio</taxon>
    </lineage>
</organism>
<protein>
    <submittedName>
        <fullName evidence="2">Uncharacterized protein</fullName>
    </submittedName>
</protein>
<keyword evidence="1" id="KW-1133">Transmembrane helix</keyword>
<dbReference type="EMBL" id="FNZX01000005">
    <property type="protein sequence ID" value="SEK47026.1"/>
    <property type="molecule type" value="Genomic_DNA"/>
</dbReference>
<accession>A0A1H7H9G0</accession>
<gene>
    <name evidence="2" type="ORF">SAMN02910377_00977</name>
</gene>
<reference evidence="3" key="1">
    <citation type="submission" date="2016-10" db="EMBL/GenBank/DDBJ databases">
        <authorList>
            <person name="Varghese N."/>
        </authorList>
    </citation>
    <scope>NUCLEOTIDE SEQUENCE [LARGE SCALE GENOMIC DNA]</scope>
    <source>
        <strain evidence="3">ACV-9</strain>
    </source>
</reference>
<dbReference type="AlphaFoldDB" id="A0A1H7H9G0"/>
<dbReference type="RefSeq" id="WP_074789836.1">
    <property type="nucleotide sequence ID" value="NZ_FNZX01000005.1"/>
</dbReference>
<keyword evidence="1" id="KW-0472">Membrane</keyword>